<reference evidence="1 2" key="1">
    <citation type="submission" date="2021-06" db="EMBL/GenBank/DDBJ databases">
        <title>Chromosome-level genome assembly of the red-tail catfish (Hemibagrus wyckioides).</title>
        <authorList>
            <person name="Shao F."/>
        </authorList>
    </citation>
    <scope>NUCLEOTIDE SEQUENCE [LARGE SCALE GENOMIC DNA]</scope>
    <source>
        <strain evidence="1">EC202008001</strain>
        <tissue evidence="1">Blood</tissue>
    </source>
</reference>
<keyword evidence="2" id="KW-1185">Reference proteome</keyword>
<comment type="caution">
    <text evidence="1">The sequence shown here is derived from an EMBL/GenBank/DDBJ whole genome shotgun (WGS) entry which is preliminary data.</text>
</comment>
<name>A0A9D3S9R6_9TELE</name>
<evidence type="ECO:0000313" key="1">
    <source>
        <dbReference type="EMBL" id="KAG7316641.1"/>
    </source>
</evidence>
<dbReference type="Proteomes" id="UP000824219">
    <property type="component" value="Linkage Group LG25"/>
</dbReference>
<protein>
    <submittedName>
        <fullName evidence="1">Uncharacterized protein</fullName>
    </submittedName>
</protein>
<proteinExistence type="predicted"/>
<gene>
    <name evidence="1" type="ORF">KOW79_020182</name>
</gene>
<sequence>MGLQRKPENTGLIMLSGNQRRLRIVEILGFEGVSKFLFGLHQSASLFGRQELRMGKNCWTAVETCVGGT</sequence>
<dbReference type="AlphaFoldDB" id="A0A9D3S9R6"/>
<dbReference type="EMBL" id="JAHKSW010000025">
    <property type="protein sequence ID" value="KAG7316641.1"/>
    <property type="molecule type" value="Genomic_DNA"/>
</dbReference>
<accession>A0A9D3S9R6</accession>
<organism evidence="1 2">
    <name type="scientific">Hemibagrus wyckioides</name>
    <dbReference type="NCBI Taxonomy" id="337641"/>
    <lineage>
        <taxon>Eukaryota</taxon>
        <taxon>Metazoa</taxon>
        <taxon>Chordata</taxon>
        <taxon>Craniata</taxon>
        <taxon>Vertebrata</taxon>
        <taxon>Euteleostomi</taxon>
        <taxon>Actinopterygii</taxon>
        <taxon>Neopterygii</taxon>
        <taxon>Teleostei</taxon>
        <taxon>Ostariophysi</taxon>
        <taxon>Siluriformes</taxon>
        <taxon>Bagridae</taxon>
        <taxon>Hemibagrus</taxon>
    </lineage>
</organism>
<evidence type="ECO:0000313" key="2">
    <source>
        <dbReference type="Proteomes" id="UP000824219"/>
    </source>
</evidence>